<comment type="similarity">
    <text evidence="1 5">Belongs to the EF-Ts family.</text>
</comment>
<dbReference type="AlphaFoldDB" id="A0A1H4G895"/>
<dbReference type="NCBIfam" id="TIGR00116">
    <property type="entry name" value="tsf"/>
    <property type="match status" value="1"/>
</dbReference>
<evidence type="ECO:0000256" key="2">
    <source>
        <dbReference type="ARBA" id="ARBA00016956"/>
    </source>
</evidence>
<dbReference type="PANTHER" id="PTHR11741">
    <property type="entry name" value="ELONGATION FACTOR TS"/>
    <property type="match status" value="1"/>
</dbReference>
<dbReference type="InterPro" id="IPR001816">
    <property type="entry name" value="Transl_elong_EFTs/EF1B"/>
</dbReference>
<dbReference type="Proteomes" id="UP000199656">
    <property type="component" value="Unassembled WGS sequence"/>
</dbReference>
<evidence type="ECO:0000259" key="6">
    <source>
        <dbReference type="Pfam" id="PF00889"/>
    </source>
</evidence>
<feature type="region of interest" description="Involved in Mg(2+) ion dislocation from EF-Tu" evidence="5">
    <location>
        <begin position="82"/>
        <end position="85"/>
    </location>
</feature>
<dbReference type="FunFam" id="1.10.8.10:FF:000001">
    <property type="entry name" value="Elongation factor Ts"/>
    <property type="match status" value="1"/>
</dbReference>
<dbReference type="OrthoDB" id="9808348at2"/>
<accession>A0A1H4G895</accession>
<dbReference type="Gene3D" id="1.10.286.20">
    <property type="match status" value="1"/>
</dbReference>
<protein>
    <recommendedName>
        <fullName evidence="2 5">Elongation factor Ts</fullName>
        <shortName evidence="5">EF-Ts</shortName>
    </recommendedName>
</protein>
<dbReference type="HAMAP" id="MF_00050">
    <property type="entry name" value="EF_Ts"/>
    <property type="match status" value="1"/>
</dbReference>
<evidence type="ECO:0000256" key="3">
    <source>
        <dbReference type="ARBA" id="ARBA00022768"/>
    </source>
</evidence>
<name>A0A1H4G895_9BACT</name>
<keyword evidence="3 5" id="KW-0251">Elongation factor</keyword>
<dbReference type="SUPFAM" id="SSF46934">
    <property type="entry name" value="UBA-like"/>
    <property type="match status" value="1"/>
</dbReference>
<dbReference type="InterPro" id="IPR036402">
    <property type="entry name" value="EF-Ts_dimer_sf"/>
</dbReference>
<reference evidence="8" key="1">
    <citation type="submission" date="2016-10" db="EMBL/GenBank/DDBJ databases">
        <authorList>
            <person name="Varghese N."/>
            <person name="Submissions S."/>
        </authorList>
    </citation>
    <scope>NUCLEOTIDE SEQUENCE [LARGE SCALE GENOMIC DNA]</scope>
    <source>
        <strain evidence="8">DSM 23920</strain>
    </source>
</reference>
<evidence type="ECO:0000313" key="7">
    <source>
        <dbReference type="EMBL" id="SEB05511.1"/>
    </source>
</evidence>
<dbReference type="CDD" id="cd14275">
    <property type="entry name" value="UBA_EF-Ts"/>
    <property type="match status" value="1"/>
</dbReference>
<keyword evidence="4 5" id="KW-0648">Protein biosynthesis</keyword>
<comment type="function">
    <text evidence="5">Associates with the EF-Tu.GDP complex and induces the exchange of GDP to GTP. It remains bound to the aminoacyl-tRNA.EF-Tu.GTP complex up to the GTP hydrolysis stage on the ribosome.</text>
</comment>
<keyword evidence="8" id="KW-1185">Reference proteome</keyword>
<dbReference type="Gene3D" id="1.10.8.10">
    <property type="entry name" value="DNA helicase RuvA subunit, C-terminal domain"/>
    <property type="match status" value="1"/>
</dbReference>
<evidence type="ECO:0000313" key="8">
    <source>
        <dbReference type="Proteomes" id="UP000199656"/>
    </source>
</evidence>
<evidence type="ECO:0000256" key="4">
    <source>
        <dbReference type="ARBA" id="ARBA00022917"/>
    </source>
</evidence>
<dbReference type="GO" id="GO:0005737">
    <property type="term" value="C:cytoplasm"/>
    <property type="evidence" value="ECO:0007669"/>
    <property type="project" value="UniProtKB-SubCell"/>
</dbReference>
<dbReference type="SUPFAM" id="SSF54713">
    <property type="entry name" value="Elongation factor Ts (EF-Ts), dimerisation domain"/>
    <property type="match status" value="1"/>
</dbReference>
<proteinExistence type="inferred from homology"/>
<keyword evidence="5" id="KW-0963">Cytoplasm</keyword>
<dbReference type="PANTHER" id="PTHR11741:SF0">
    <property type="entry name" value="ELONGATION FACTOR TS, MITOCHONDRIAL"/>
    <property type="match status" value="1"/>
</dbReference>
<dbReference type="EMBL" id="FNRL01000033">
    <property type="protein sequence ID" value="SEB05511.1"/>
    <property type="molecule type" value="Genomic_DNA"/>
</dbReference>
<evidence type="ECO:0000256" key="5">
    <source>
        <dbReference type="HAMAP-Rule" id="MF_00050"/>
    </source>
</evidence>
<feature type="domain" description="Translation elongation factor EFTs/EF1B dimerisation" evidence="6">
    <location>
        <begin position="73"/>
        <end position="274"/>
    </location>
</feature>
<comment type="subcellular location">
    <subcellularLocation>
        <location evidence="5">Cytoplasm</location>
    </subcellularLocation>
</comment>
<dbReference type="RefSeq" id="WP_089765295.1">
    <property type="nucleotide sequence ID" value="NZ_BKAT01000054.1"/>
</dbReference>
<dbReference type="FunFam" id="1.10.286.20:FF:000001">
    <property type="entry name" value="Elongation factor Ts"/>
    <property type="match status" value="1"/>
</dbReference>
<dbReference type="InterPro" id="IPR009060">
    <property type="entry name" value="UBA-like_sf"/>
</dbReference>
<evidence type="ECO:0000256" key="1">
    <source>
        <dbReference type="ARBA" id="ARBA00005532"/>
    </source>
</evidence>
<dbReference type="Pfam" id="PF00889">
    <property type="entry name" value="EF_TS"/>
    <property type="match status" value="1"/>
</dbReference>
<dbReference type="InterPro" id="IPR014039">
    <property type="entry name" value="Transl_elong_EFTs/EF1B_dimer"/>
</dbReference>
<organism evidence="7 8">
    <name type="scientific">Chitinophaga terrae</name>
    <name type="common">ex Kim and Jung 2007</name>
    <dbReference type="NCBI Taxonomy" id="408074"/>
    <lineage>
        <taxon>Bacteria</taxon>
        <taxon>Pseudomonadati</taxon>
        <taxon>Bacteroidota</taxon>
        <taxon>Chitinophagia</taxon>
        <taxon>Chitinophagales</taxon>
        <taxon>Chitinophagaceae</taxon>
        <taxon>Chitinophaga</taxon>
    </lineage>
</organism>
<dbReference type="Gene3D" id="3.30.479.20">
    <property type="entry name" value="Elongation factor Ts, dimerisation domain"/>
    <property type="match status" value="2"/>
</dbReference>
<dbReference type="STRING" id="408074.SAMN05660909_05024"/>
<sequence length="274" mass="29164">MATITAADVNKLRQQTGAGMMDCRKALVESDGDFEKAVDYLRKKGQKVAALRSDRETKEGVIIAQTSADGKSGVIVGLGCETDFVAKNEDFVKFAQSIVDLALANGIKTLDALNAASLDGATVADKVNDQVAKIGEKITLNKFEFVEAGGVTAYIHGNYRMGVLVAFSKPVSAEVGKDVAMQIAAMNPIAVDAESVPADIIAREREIAVEQVKAEGKPAEMAEKIAAGKVNKFFKESTLLQQAFVKDSNKSVADYLKSVDADLKVTGFKRIALG</sequence>
<dbReference type="GO" id="GO:0003746">
    <property type="term" value="F:translation elongation factor activity"/>
    <property type="evidence" value="ECO:0007669"/>
    <property type="project" value="UniProtKB-UniRule"/>
</dbReference>
<gene>
    <name evidence="5" type="primary">tsf</name>
    <name evidence="7" type="ORF">SAMN05660909_05024</name>
</gene>